<dbReference type="Pfam" id="PF02588">
    <property type="entry name" value="YitT_membrane"/>
    <property type="match status" value="1"/>
</dbReference>
<keyword evidence="3 6" id="KW-0812">Transmembrane</keyword>
<gene>
    <name evidence="8" type="ORF">EUBIFOR_00912</name>
</gene>
<dbReference type="CDD" id="cd16380">
    <property type="entry name" value="YitT_C"/>
    <property type="match status" value="1"/>
</dbReference>
<accession>B7C9Q2</accession>
<dbReference type="EMBL" id="ABYT01000053">
    <property type="protein sequence ID" value="EEC90492.1"/>
    <property type="molecule type" value="Genomic_DNA"/>
</dbReference>
<feature type="transmembrane region" description="Helical" evidence="6">
    <location>
        <begin position="155"/>
        <end position="173"/>
    </location>
</feature>
<dbReference type="PANTHER" id="PTHR33545">
    <property type="entry name" value="UPF0750 MEMBRANE PROTEIN YITT-RELATED"/>
    <property type="match status" value="1"/>
</dbReference>
<dbReference type="STRING" id="518637.EUBIFOR_00912"/>
<dbReference type="InterPro" id="IPR003740">
    <property type="entry name" value="YitT"/>
</dbReference>
<dbReference type="InterPro" id="IPR051461">
    <property type="entry name" value="UPF0750_membrane"/>
</dbReference>
<dbReference type="PANTHER" id="PTHR33545:SF9">
    <property type="entry name" value="UPF0750 MEMBRANE PROTEIN YITE"/>
    <property type="match status" value="1"/>
</dbReference>
<keyword evidence="2" id="KW-1003">Cell membrane</keyword>
<name>B7C9Q2_9FIRM</name>
<reference evidence="8 9" key="2">
    <citation type="submission" date="2008-11" db="EMBL/GenBank/DDBJ databases">
        <title>Draft genome sequence of Eubacterium biforme (DSM 3989).</title>
        <authorList>
            <person name="Sudarsanam P."/>
            <person name="Ley R."/>
            <person name="Guruge J."/>
            <person name="Turnbaugh P.J."/>
            <person name="Mahowald M."/>
            <person name="Liep D."/>
            <person name="Gordon J."/>
        </authorList>
    </citation>
    <scope>NUCLEOTIDE SEQUENCE [LARGE SCALE GENOMIC DNA]</scope>
    <source>
        <strain evidence="8 9">DSM 3989</strain>
    </source>
</reference>
<dbReference type="AlphaFoldDB" id="B7C9Q2"/>
<feature type="transmembrane region" description="Helical" evidence="6">
    <location>
        <begin position="114"/>
        <end position="134"/>
    </location>
</feature>
<dbReference type="InterPro" id="IPR019264">
    <property type="entry name" value="DUF2179"/>
</dbReference>
<sequence length="289" mass="31727">MEVLQMKTNTIKSFLTITLAMFIISVAIYFFLIPSGVITGSVTGLAMVLAKITSLSISTLTFVINALLLILGIVLIGKEFGAKTIYASLLLPLFLAVFERIYPNNISLTQNAVFDMATYTLILAFGQTILFRVNASSGGTDIIAKIVNKYTHMDLGKACTLVGLLICTTSLIVYDIGALVVGALATLANGQAVDYFIDGFNKKKKICILSKEYEVIQDYIMNTLKRGVTLYSAKGGYDKTEHTELVTIMATNEYKKLLYYLQESDIEAFVTVSTVNEVIGTWNTKKNHV</sequence>
<dbReference type="InterPro" id="IPR015867">
    <property type="entry name" value="N-reg_PII/ATP_PRibTrfase_C"/>
</dbReference>
<keyword evidence="5 6" id="KW-0472">Membrane</keyword>
<dbReference type="GO" id="GO:0005886">
    <property type="term" value="C:plasma membrane"/>
    <property type="evidence" value="ECO:0007669"/>
    <property type="project" value="UniProtKB-SubCell"/>
</dbReference>
<dbReference type="Proteomes" id="UP000004315">
    <property type="component" value="Unassembled WGS sequence"/>
</dbReference>
<feature type="transmembrane region" description="Helical" evidence="6">
    <location>
        <begin position="12"/>
        <end position="32"/>
    </location>
</feature>
<evidence type="ECO:0000256" key="2">
    <source>
        <dbReference type="ARBA" id="ARBA00022475"/>
    </source>
</evidence>
<reference evidence="8 9" key="1">
    <citation type="submission" date="2008-10" db="EMBL/GenBank/DDBJ databases">
        <authorList>
            <person name="Fulton L."/>
            <person name="Clifton S."/>
            <person name="Fulton B."/>
            <person name="Xu J."/>
            <person name="Minx P."/>
            <person name="Pepin K.H."/>
            <person name="Johnson M."/>
            <person name="Bhonagiri V."/>
            <person name="Nash W.E."/>
            <person name="Mardis E.R."/>
            <person name="Wilson R.K."/>
        </authorList>
    </citation>
    <scope>NUCLEOTIDE SEQUENCE [LARGE SCALE GENOMIC DNA]</scope>
    <source>
        <strain evidence="8 9">DSM 3989</strain>
    </source>
</reference>
<evidence type="ECO:0000256" key="3">
    <source>
        <dbReference type="ARBA" id="ARBA00022692"/>
    </source>
</evidence>
<dbReference type="PIRSF" id="PIRSF006483">
    <property type="entry name" value="Membrane_protein_YitT"/>
    <property type="match status" value="1"/>
</dbReference>
<comment type="caution">
    <text evidence="8">The sequence shown here is derived from an EMBL/GenBank/DDBJ whole genome shotgun (WGS) entry which is preliminary data.</text>
</comment>
<feature type="domain" description="DUF2179" evidence="7">
    <location>
        <begin position="226"/>
        <end position="280"/>
    </location>
</feature>
<evidence type="ECO:0000256" key="6">
    <source>
        <dbReference type="SAM" id="Phobius"/>
    </source>
</evidence>
<dbReference type="eggNOG" id="COG1284">
    <property type="taxonomic scope" value="Bacteria"/>
</dbReference>
<evidence type="ECO:0000313" key="8">
    <source>
        <dbReference type="EMBL" id="EEC90492.1"/>
    </source>
</evidence>
<evidence type="ECO:0000256" key="5">
    <source>
        <dbReference type="ARBA" id="ARBA00023136"/>
    </source>
</evidence>
<proteinExistence type="predicted"/>
<protein>
    <recommendedName>
        <fullName evidence="7">DUF2179 domain-containing protein</fullName>
    </recommendedName>
</protein>
<comment type="subcellular location">
    <subcellularLocation>
        <location evidence="1">Cell membrane</location>
        <topology evidence="1">Multi-pass membrane protein</topology>
    </subcellularLocation>
</comment>
<dbReference type="Pfam" id="PF10035">
    <property type="entry name" value="DUF2179"/>
    <property type="match status" value="1"/>
</dbReference>
<keyword evidence="9" id="KW-1185">Reference proteome</keyword>
<organism evidence="8 9">
    <name type="scientific">Holdemanella biformis DSM 3989</name>
    <dbReference type="NCBI Taxonomy" id="518637"/>
    <lineage>
        <taxon>Bacteria</taxon>
        <taxon>Bacillati</taxon>
        <taxon>Bacillota</taxon>
        <taxon>Erysipelotrichia</taxon>
        <taxon>Erysipelotrichales</taxon>
        <taxon>Erysipelotrichaceae</taxon>
        <taxon>Holdemanella</taxon>
    </lineage>
</organism>
<evidence type="ECO:0000256" key="1">
    <source>
        <dbReference type="ARBA" id="ARBA00004651"/>
    </source>
</evidence>
<dbReference type="HOGENOM" id="CLU_063199_0_0_9"/>
<evidence type="ECO:0000259" key="7">
    <source>
        <dbReference type="Pfam" id="PF10035"/>
    </source>
</evidence>
<feature type="transmembrane region" description="Helical" evidence="6">
    <location>
        <begin position="52"/>
        <end position="77"/>
    </location>
</feature>
<evidence type="ECO:0000313" key="9">
    <source>
        <dbReference type="Proteomes" id="UP000004315"/>
    </source>
</evidence>
<dbReference type="Gene3D" id="3.30.70.120">
    <property type="match status" value="1"/>
</dbReference>
<keyword evidence="4 6" id="KW-1133">Transmembrane helix</keyword>
<feature type="transmembrane region" description="Helical" evidence="6">
    <location>
        <begin position="84"/>
        <end position="102"/>
    </location>
</feature>
<evidence type="ECO:0000256" key="4">
    <source>
        <dbReference type="ARBA" id="ARBA00022989"/>
    </source>
</evidence>